<accession>A0A6L6YJU5</accession>
<keyword evidence="2" id="KW-1185">Reference proteome</keyword>
<comment type="caution">
    <text evidence="1">The sequence shown here is derived from an EMBL/GenBank/DDBJ whole genome shotgun (WGS) entry which is preliminary data.</text>
</comment>
<protein>
    <submittedName>
        <fullName evidence="1">Uncharacterized protein</fullName>
    </submittedName>
</protein>
<sequence length="46" mass="5480">MILITALRLIHMQIVEKTTVTEGIRRKFLRKNEYHEAGVIYFVFLS</sequence>
<reference evidence="1 2" key="1">
    <citation type="submission" date="2019-12" db="EMBL/GenBank/DDBJ databases">
        <title>Microbes associate with the intestines of laboratory mice.</title>
        <authorList>
            <person name="Navarre W."/>
            <person name="Wong E."/>
        </authorList>
    </citation>
    <scope>NUCLEOTIDE SEQUENCE [LARGE SCALE GENOMIC DNA]</scope>
    <source>
        <strain evidence="1 2">NM82_D38</strain>
    </source>
</reference>
<dbReference type="Proteomes" id="UP000472580">
    <property type="component" value="Unassembled WGS sequence"/>
</dbReference>
<organism evidence="1 2">
    <name type="scientific">Parasutterella muris</name>
    <dbReference type="NCBI Taxonomy" id="2565572"/>
    <lineage>
        <taxon>Bacteria</taxon>
        <taxon>Pseudomonadati</taxon>
        <taxon>Pseudomonadota</taxon>
        <taxon>Betaproteobacteria</taxon>
        <taxon>Burkholderiales</taxon>
        <taxon>Sutterellaceae</taxon>
        <taxon>Parasutterella</taxon>
    </lineage>
</organism>
<proteinExistence type="predicted"/>
<evidence type="ECO:0000313" key="2">
    <source>
        <dbReference type="Proteomes" id="UP000472580"/>
    </source>
</evidence>
<name>A0A6L6YJU5_9BURK</name>
<dbReference type="RefSeq" id="WP_160335570.1">
    <property type="nucleotide sequence ID" value="NZ_CALPCR010000006.1"/>
</dbReference>
<dbReference type="EMBL" id="WSRP01000023">
    <property type="protein sequence ID" value="MVX57142.1"/>
    <property type="molecule type" value="Genomic_DNA"/>
</dbReference>
<gene>
    <name evidence="1" type="ORF">E5987_07965</name>
</gene>
<dbReference type="AlphaFoldDB" id="A0A6L6YJU5"/>
<evidence type="ECO:0000313" key="1">
    <source>
        <dbReference type="EMBL" id="MVX57142.1"/>
    </source>
</evidence>